<keyword evidence="14" id="KW-1185">Reference proteome</keyword>
<protein>
    <recommendedName>
        <fullName evidence="11">Alanine--tRNA ligase</fullName>
        <ecNumber evidence="11">6.1.1.7</ecNumber>
    </recommendedName>
    <alternativeName>
        <fullName evidence="11">Alanyl-tRNA synthetase</fullName>
        <shortName evidence="11">AlaRS</shortName>
    </alternativeName>
</protein>
<keyword evidence="5 11" id="KW-0547">Nucleotide-binding</keyword>
<dbReference type="Pfam" id="PF01411">
    <property type="entry name" value="tRNA-synt_2c"/>
    <property type="match status" value="1"/>
</dbReference>
<dbReference type="PANTHER" id="PTHR11777">
    <property type="entry name" value="ALANYL-TRNA SYNTHETASE"/>
    <property type="match status" value="1"/>
</dbReference>
<organism evidence="13 14">
    <name type="scientific">Buchnera aphidicola</name>
    <name type="common">Therioaphis trifolii</name>
    <dbReference type="NCBI Taxonomy" id="1241884"/>
    <lineage>
        <taxon>Bacteria</taxon>
        <taxon>Pseudomonadati</taxon>
        <taxon>Pseudomonadota</taxon>
        <taxon>Gammaproteobacteria</taxon>
        <taxon>Enterobacterales</taxon>
        <taxon>Erwiniaceae</taxon>
        <taxon>Buchnera</taxon>
    </lineage>
</organism>
<feature type="binding site" evidence="11">
    <location>
        <position position="665"/>
    </location>
    <ligand>
        <name>Zn(2+)</name>
        <dbReference type="ChEBI" id="CHEBI:29105"/>
    </ligand>
</feature>
<dbReference type="FunFam" id="3.10.310.40:FF:000001">
    <property type="entry name" value="Alanine--tRNA ligase"/>
    <property type="match status" value="1"/>
</dbReference>
<keyword evidence="2 11" id="KW-0820">tRNA-binding</keyword>
<feature type="binding site" evidence="11">
    <location>
        <position position="661"/>
    </location>
    <ligand>
        <name>Zn(2+)</name>
        <dbReference type="ChEBI" id="CHEBI:29105"/>
    </ligand>
</feature>
<accession>A0A4D6YMV8</accession>
<dbReference type="SUPFAM" id="SSF101353">
    <property type="entry name" value="Putative anticodon-binding domain of alanyl-tRNA synthetase (AlaRS)"/>
    <property type="match status" value="1"/>
</dbReference>
<dbReference type="InterPro" id="IPR018163">
    <property type="entry name" value="Thr/Ala-tRNA-synth_IIc_edit"/>
</dbReference>
<dbReference type="OrthoDB" id="9803884at2"/>
<dbReference type="Gene3D" id="3.30.980.10">
    <property type="entry name" value="Threonyl-trna Synthetase, Chain A, domain 2"/>
    <property type="match status" value="1"/>
</dbReference>
<dbReference type="Gene3D" id="3.30.54.20">
    <property type="match status" value="1"/>
</dbReference>
<keyword evidence="6 11" id="KW-0862">Zinc</keyword>
<comment type="subcellular location">
    <subcellularLocation>
        <location evidence="11">Cytoplasm</location>
    </subcellularLocation>
</comment>
<evidence type="ECO:0000259" key="12">
    <source>
        <dbReference type="PROSITE" id="PS50860"/>
    </source>
</evidence>
<evidence type="ECO:0000256" key="7">
    <source>
        <dbReference type="ARBA" id="ARBA00022840"/>
    </source>
</evidence>
<dbReference type="PRINTS" id="PR00980">
    <property type="entry name" value="TRNASYNTHALA"/>
</dbReference>
<dbReference type="Pfam" id="PF07973">
    <property type="entry name" value="tRNA_SAD"/>
    <property type="match status" value="1"/>
</dbReference>
<dbReference type="Gene3D" id="3.10.310.40">
    <property type="match status" value="1"/>
</dbReference>
<dbReference type="FunFam" id="3.30.980.10:FF:000004">
    <property type="entry name" value="Alanine--tRNA ligase, cytoplasmic"/>
    <property type="match status" value="1"/>
</dbReference>
<dbReference type="CDD" id="cd00673">
    <property type="entry name" value="AlaRS_core"/>
    <property type="match status" value="1"/>
</dbReference>
<keyword evidence="10 11" id="KW-0030">Aminoacyl-tRNA synthetase</keyword>
<reference evidence="13 14" key="1">
    <citation type="submission" date="2018-10" db="EMBL/GenBank/DDBJ databases">
        <title>Comparative functional genomics of the obligate endosymbiont Buchnera aphidicola.</title>
        <authorList>
            <person name="Chong R.A."/>
        </authorList>
    </citation>
    <scope>NUCLEOTIDE SEQUENCE [LARGE SCALE GENOMIC DNA]</scope>
    <source>
        <strain evidence="13 14">Tma</strain>
    </source>
</reference>
<gene>
    <name evidence="11" type="primary">alaS</name>
    <name evidence="13" type="ORF">D9V81_01390</name>
</gene>
<dbReference type="RefSeq" id="WP_158349529.1">
    <property type="nucleotide sequence ID" value="NZ_CP032996.1"/>
</dbReference>
<dbReference type="EMBL" id="CP032996">
    <property type="protein sequence ID" value="QCI27264.1"/>
    <property type="molecule type" value="Genomic_DNA"/>
</dbReference>
<dbReference type="Gene3D" id="3.30.930.10">
    <property type="entry name" value="Bira Bifunctional Protein, Domain 2"/>
    <property type="match status" value="1"/>
</dbReference>
<dbReference type="SUPFAM" id="SSF55186">
    <property type="entry name" value="ThrRS/AlaRS common domain"/>
    <property type="match status" value="1"/>
</dbReference>
<feature type="binding site" evidence="11">
    <location>
        <position position="563"/>
    </location>
    <ligand>
        <name>Zn(2+)</name>
        <dbReference type="ChEBI" id="CHEBI:29105"/>
    </ligand>
</feature>
<dbReference type="Pfam" id="PF02272">
    <property type="entry name" value="DHHA1"/>
    <property type="match status" value="1"/>
</dbReference>
<dbReference type="InterPro" id="IPR018164">
    <property type="entry name" value="Ala-tRNA-synth_IIc_N"/>
</dbReference>
<evidence type="ECO:0000256" key="3">
    <source>
        <dbReference type="ARBA" id="ARBA00022598"/>
    </source>
</evidence>
<proteinExistence type="inferred from homology"/>
<evidence type="ECO:0000256" key="4">
    <source>
        <dbReference type="ARBA" id="ARBA00022723"/>
    </source>
</evidence>
<dbReference type="GO" id="GO:0008270">
    <property type="term" value="F:zinc ion binding"/>
    <property type="evidence" value="ECO:0007669"/>
    <property type="project" value="UniProtKB-UniRule"/>
</dbReference>
<dbReference type="GO" id="GO:0000049">
    <property type="term" value="F:tRNA binding"/>
    <property type="evidence" value="ECO:0007669"/>
    <property type="project" value="UniProtKB-KW"/>
</dbReference>
<evidence type="ECO:0000256" key="10">
    <source>
        <dbReference type="ARBA" id="ARBA00023146"/>
    </source>
</evidence>
<dbReference type="PANTHER" id="PTHR11777:SF9">
    <property type="entry name" value="ALANINE--TRNA LIGASE, CYTOPLASMIC"/>
    <property type="match status" value="1"/>
</dbReference>
<dbReference type="AlphaFoldDB" id="A0A4D6YMV8"/>
<dbReference type="Proteomes" id="UP000298603">
    <property type="component" value="Chromosome"/>
</dbReference>
<dbReference type="SUPFAM" id="SSF55681">
    <property type="entry name" value="Class II aaRS and biotin synthetases"/>
    <property type="match status" value="1"/>
</dbReference>
<dbReference type="GO" id="GO:0004813">
    <property type="term" value="F:alanine-tRNA ligase activity"/>
    <property type="evidence" value="ECO:0007669"/>
    <property type="project" value="UniProtKB-UniRule"/>
</dbReference>
<dbReference type="InterPro" id="IPR012947">
    <property type="entry name" value="tRNA_SAD"/>
</dbReference>
<evidence type="ECO:0000256" key="11">
    <source>
        <dbReference type="HAMAP-Rule" id="MF_00036"/>
    </source>
</evidence>
<dbReference type="GO" id="GO:0002161">
    <property type="term" value="F:aminoacyl-tRNA deacylase activity"/>
    <property type="evidence" value="ECO:0007669"/>
    <property type="project" value="TreeGrafter"/>
</dbReference>
<evidence type="ECO:0000256" key="5">
    <source>
        <dbReference type="ARBA" id="ARBA00022741"/>
    </source>
</evidence>
<dbReference type="InterPro" id="IPR018162">
    <property type="entry name" value="Ala-tRNA-ligase_IIc_anticod-bd"/>
</dbReference>
<evidence type="ECO:0000256" key="6">
    <source>
        <dbReference type="ARBA" id="ARBA00022833"/>
    </source>
</evidence>
<feature type="binding site" evidence="11">
    <location>
        <position position="559"/>
    </location>
    <ligand>
        <name>Zn(2+)</name>
        <dbReference type="ChEBI" id="CHEBI:29105"/>
    </ligand>
</feature>
<dbReference type="GO" id="GO:0045892">
    <property type="term" value="P:negative regulation of DNA-templated transcription"/>
    <property type="evidence" value="ECO:0007669"/>
    <property type="project" value="TreeGrafter"/>
</dbReference>
<comment type="function">
    <text evidence="11">Catalyzes the attachment of alanine to tRNA(Ala) in a two-step reaction: alanine is first activated by ATP to form Ala-AMP and then transferred to the acceptor end of tRNA(Ala). Also edits incorrectly charged Ser-tRNA(Ala) and Gly-tRNA(Ala) via its editing domain.</text>
</comment>
<sequence length="870" mass="101972">MKYTTNTIRKMFLMFFKENNHKIIPSSSLIPKKKSNLLFTNAGMNQFQDVFLGKKKYPFSQVVTIQKCLRTGGKHNDLDEVGYSEYHNTFFEMLGNFSFGTYFKKEAILYAWNLLTDKSWFNIPKKKLFVTVYYKDKETYNIWNKIIKLSKKNIIKIYNKKNKKYESDNFWQMGDTGPCGPCTEIFFKKKNNNNQEYNLEDKSQCIEIWNIVFIQFNRINKNEIIPLKITCVDTGMGLERIASVLQNVNSNYQIDTFKKIITYISKINNLNISNHQSLNVIADHIRAAIFIINENIIPSNEHRGYILRRIIRRALCHGNKIGIKNIFFYKLTKIIISLFNNNEKDLENKKKYIINILKEEELQFHETLNKGIKFLNQEIKKLKKPEINSKIVFYLYDTLGFPIDLTKDICREQKIYINQEKLNNIILQHKKNTKNKIKKFIQNTIHTDIKTIFCGYKKNKITATIKKIFINGKEKKKILKHETGIIILDITPFFGESGGQIGDSGIIYKENVIFQVKDTQNFINAIGHIGTLCSGKMHINDIIVAEINKKKRLLIQNNHTATHLLQTTLKKILKYSIEQKGSFINDQYLRFDFTYPNKINIDEIFKIEKKINQYIQKNIIIYNKKINFEQAKSNNYIFLKNKIYQKIVRTVSIGNISKEICKGTHTHSTGNIGIFKIILNKSISSGIRRIEAITNIIALKKIQNHEKKINEIKIILKSDNTSIISKIKTLINENNDIKKENYYLNREIITYQIQTIRKKIIKIKNINFLSYEIKEKNIQLLKILIDQLKIYIHYGIIILFYKKNKKYIFIVSITKNLIKNIQANKIIEIIKNNTQGTGGGKSELAQCIGKNIKNISKIIQNIKKWINLKL</sequence>
<dbReference type="InterPro" id="IPR002318">
    <property type="entry name" value="Ala-tRNA-lgiase_IIc"/>
</dbReference>
<dbReference type="InterPro" id="IPR009000">
    <property type="entry name" value="Transl_B-barrel_sf"/>
</dbReference>
<dbReference type="FunFam" id="3.30.930.10:FF:000004">
    <property type="entry name" value="Alanine--tRNA ligase"/>
    <property type="match status" value="1"/>
</dbReference>
<evidence type="ECO:0000256" key="1">
    <source>
        <dbReference type="ARBA" id="ARBA00008226"/>
    </source>
</evidence>
<comment type="catalytic activity">
    <reaction evidence="11">
        <text>tRNA(Ala) + L-alanine + ATP = L-alanyl-tRNA(Ala) + AMP + diphosphate</text>
        <dbReference type="Rhea" id="RHEA:12540"/>
        <dbReference type="Rhea" id="RHEA-COMP:9657"/>
        <dbReference type="Rhea" id="RHEA-COMP:9923"/>
        <dbReference type="ChEBI" id="CHEBI:30616"/>
        <dbReference type="ChEBI" id="CHEBI:33019"/>
        <dbReference type="ChEBI" id="CHEBI:57972"/>
        <dbReference type="ChEBI" id="CHEBI:78442"/>
        <dbReference type="ChEBI" id="CHEBI:78497"/>
        <dbReference type="ChEBI" id="CHEBI:456215"/>
        <dbReference type="EC" id="6.1.1.7"/>
    </reaction>
</comment>
<dbReference type="HAMAP" id="MF_00036_B">
    <property type="entry name" value="Ala_tRNA_synth_B"/>
    <property type="match status" value="1"/>
</dbReference>
<dbReference type="InterPro" id="IPR023033">
    <property type="entry name" value="Ala_tRNA_ligase_euk/bac"/>
</dbReference>
<name>A0A4D6YMV8_9GAMM</name>
<evidence type="ECO:0000313" key="14">
    <source>
        <dbReference type="Proteomes" id="UP000298603"/>
    </source>
</evidence>
<dbReference type="GO" id="GO:0005829">
    <property type="term" value="C:cytosol"/>
    <property type="evidence" value="ECO:0007669"/>
    <property type="project" value="TreeGrafter"/>
</dbReference>
<feature type="domain" description="Alanyl-transfer RNA synthetases family profile" evidence="12">
    <location>
        <begin position="3"/>
        <end position="704"/>
    </location>
</feature>
<evidence type="ECO:0000256" key="9">
    <source>
        <dbReference type="ARBA" id="ARBA00022917"/>
    </source>
</evidence>
<comment type="cofactor">
    <cofactor evidence="11">
        <name>Zn(2+)</name>
        <dbReference type="ChEBI" id="CHEBI:29105"/>
    </cofactor>
    <text evidence="11">Binds 1 zinc ion per subunit.</text>
</comment>
<dbReference type="InterPro" id="IPR003156">
    <property type="entry name" value="DHHA1_dom"/>
</dbReference>
<dbReference type="FunFam" id="2.40.30.130:FF:000001">
    <property type="entry name" value="Alanine--tRNA ligase"/>
    <property type="match status" value="1"/>
</dbReference>
<keyword evidence="8 11" id="KW-0694">RNA-binding</keyword>
<dbReference type="Gene3D" id="2.40.30.130">
    <property type="match status" value="1"/>
</dbReference>
<comment type="similarity">
    <text evidence="1 11">Belongs to the class-II aminoacyl-tRNA synthetase family.</text>
</comment>
<evidence type="ECO:0000313" key="13">
    <source>
        <dbReference type="EMBL" id="QCI27264.1"/>
    </source>
</evidence>
<dbReference type="GO" id="GO:0006419">
    <property type="term" value="P:alanyl-tRNA aminoacylation"/>
    <property type="evidence" value="ECO:0007669"/>
    <property type="project" value="UniProtKB-UniRule"/>
</dbReference>
<keyword evidence="3 11" id="KW-0436">Ligase</keyword>
<keyword evidence="9 11" id="KW-0648">Protein biosynthesis</keyword>
<keyword evidence="11" id="KW-0963">Cytoplasm</keyword>
<dbReference type="NCBIfam" id="TIGR00344">
    <property type="entry name" value="alaS"/>
    <property type="match status" value="1"/>
</dbReference>
<keyword evidence="4 11" id="KW-0479">Metal-binding</keyword>
<evidence type="ECO:0000256" key="2">
    <source>
        <dbReference type="ARBA" id="ARBA00022555"/>
    </source>
</evidence>
<dbReference type="EC" id="6.1.1.7" evidence="11"/>
<dbReference type="InterPro" id="IPR018165">
    <property type="entry name" value="Ala-tRNA-synth_IIc_core"/>
</dbReference>
<dbReference type="GO" id="GO:0005524">
    <property type="term" value="F:ATP binding"/>
    <property type="evidence" value="ECO:0007669"/>
    <property type="project" value="UniProtKB-UniRule"/>
</dbReference>
<dbReference type="SUPFAM" id="SSF50447">
    <property type="entry name" value="Translation proteins"/>
    <property type="match status" value="1"/>
</dbReference>
<keyword evidence="7 11" id="KW-0067">ATP-binding</keyword>
<dbReference type="InterPro" id="IPR050058">
    <property type="entry name" value="Ala-tRNA_ligase"/>
</dbReference>
<dbReference type="InterPro" id="IPR045864">
    <property type="entry name" value="aa-tRNA-synth_II/BPL/LPL"/>
</dbReference>
<comment type="subunit">
    <text evidence="11">Homotetramer.</text>
</comment>
<comment type="domain">
    <text evidence="11">Consists of three domains; the N-terminal catalytic domain, the editing domain and the C-terminal C-Ala domain. The editing domain removes incorrectly charged amino acids, while the C-Ala domain, along with tRNA(Ala), serves as a bridge to cooperatively bring together the editing and aminoacylation centers thus stimulating deacylation of misacylated tRNAs.</text>
</comment>
<evidence type="ECO:0000256" key="8">
    <source>
        <dbReference type="ARBA" id="ARBA00022884"/>
    </source>
</evidence>
<dbReference type="PROSITE" id="PS50860">
    <property type="entry name" value="AA_TRNA_LIGASE_II_ALA"/>
    <property type="match status" value="1"/>
</dbReference>
<dbReference type="SMART" id="SM00863">
    <property type="entry name" value="tRNA_SAD"/>
    <property type="match status" value="1"/>
</dbReference>